<dbReference type="AlphaFoldDB" id="G8QT07"/>
<dbReference type="EMBL" id="CP003155">
    <property type="protein sequence ID" value="AEV27912.1"/>
    <property type="molecule type" value="Genomic_DNA"/>
</dbReference>
<evidence type="ECO:0000259" key="2">
    <source>
        <dbReference type="Pfam" id="PF14501"/>
    </source>
</evidence>
<keyword evidence="1" id="KW-0472">Membrane</keyword>
<sequence length="428" mass="48216">MIDMLSNILRGSVTSVMDVFLLFTLAKPKFGRCTTVIVASIVLLVNIASNIWFYRIGDLTALSRFDVVMFMVVGLALKPLTKSSFMQWCFNFITTINILMIIIILSFHLGKLFPYPQYAHTALRLGFYSIVIFLFQRYLLPLYQSVVNNWPVFSGLVLCIFFNLSYYFYFTDDIENTLLVCKWPLFLLVTLSLAAYSTVFYSLKKITAIYALENENLRIQNDAVLLSQAASTMAEKLELMDKVACQNSIASHDRRHFNSMILGLLEQGDLDEAVSCLRKQNAIQPHPNKNYCENKAVNAAISYYVDMAGQRGIQTKIHFTLPLDMDVDSLELAVVVSNLFENAIHGVALLPEGQERYIHVTCLQVGRLMLEMCNPCVDTVTLGEDGLPFSSQEGHGVGTKSICAFANAHAAELLYHVENGLFRVRLLI</sequence>
<evidence type="ECO:0000313" key="4">
    <source>
        <dbReference type="Proteomes" id="UP000005632"/>
    </source>
</evidence>
<dbReference type="eggNOG" id="COG3290">
    <property type="taxonomic scope" value="Bacteria"/>
</dbReference>
<feature type="transmembrane region" description="Helical" evidence="1">
    <location>
        <begin position="152"/>
        <end position="171"/>
    </location>
</feature>
<dbReference type="KEGG" id="sgp:SpiGrapes_0048"/>
<keyword evidence="1" id="KW-1133">Transmembrane helix</keyword>
<dbReference type="Pfam" id="PF14501">
    <property type="entry name" value="HATPase_c_5"/>
    <property type="match status" value="1"/>
</dbReference>
<feature type="transmembrane region" description="Helical" evidence="1">
    <location>
        <begin position="183"/>
        <end position="203"/>
    </location>
</feature>
<feature type="transmembrane region" description="Helical" evidence="1">
    <location>
        <begin position="33"/>
        <end position="53"/>
    </location>
</feature>
<accession>G8QT07</accession>
<keyword evidence="4" id="KW-1185">Reference proteome</keyword>
<organism evidence="3 4">
    <name type="scientific">Sphaerochaeta pleomorpha (strain ATCC BAA-1885 / DSM 22778 / Grapes)</name>
    <dbReference type="NCBI Taxonomy" id="158190"/>
    <lineage>
        <taxon>Bacteria</taxon>
        <taxon>Pseudomonadati</taxon>
        <taxon>Spirochaetota</taxon>
        <taxon>Spirochaetia</taxon>
        <taxon>Spirochaetales</taxon>
        <taxon>Sphaerochaetaceae</taxon>
        <taxon>Sphaerochaeta</taxon>
    </lineage>
</organism>
<dbReference type="InterPro" id="IPR032834">
    <property type="entry name" value="NatK-like_C"/>
</dbReference>
<evidence type="ECO:0000313" key="3">
    <source>
        <dbReference type="EMBL" id="AEV27912.1"/>
    </source>
</evidence>
<keyword evidence="1" id="KW-0812">Transmembrane</keyword>
<feature type="transmembrane region" description="Helical" evidence="1">
    <location>
        <begin position="121"/>
        <end position="140"/>
    </location>
</feature>
<dbReference type="Proteomes" id="UP000005632">
    <property type="component" value="Chromosome"/>
</dbReference>
<gene>
    <name evidence="3" type="ordered locus">SpiGrapes_0048</name>
</gene>
<evidence type="ECO:0000256" key="1">
    <source>
        <dbReference type="SAM" id="Phobius"/>
    </source>
</evidence>
<reference evidence="3 4" key="1">
    <citation type="submission" date="2011-11" db="EMBL/GenBank/DDBJ databases">
        <title>Complete sequence of Spirochaeta sp. grapes.</title>
        <authorList>
            <consortium name="US DOE Joint Genome Institute"/>
            <person name="Lucas S."/>
            <person name="Han J."/>
            <person name="Lapidus A."/>
            <person name="Cheng J.-F."/>
            <person name="Goodwin L."/>
            <person name="Pitluck S."/>
            <person name="Peters L."/>
            <person name="Ovchinnikova G."/>
            <person name="Munk A.C."/>
            <person name="Detter J.C."/>
            <person name="Han C."/>
            <person name="Tapia R."/>
            <person name="Land M."/>
            <person name="Hauser L."/>
            <person name="Kyrpides N."/>
            <person name="Ivanova N."/>
            <person name="Pagani I."/>
            <person name="Ritalahtilisa K."/>
            <person name="Loeffler F."/>
            <person name="Woyke T."/>
        </authorList>
    </citation>
    <scope>NUCLEOTIDE SEQUENCE [LARGE SCALE GENOMIC DNA]</scope>
    <source>
        <strain evidence="4">ATCC BAA-1885 / DSM 22778 / Grapes</strain>
    </source>
</reference>
<name>G8QT07_SPHPG</name>
<feature type="transmembrane region" description="Helical" evidence="1">
    <location>
        <begin position="6"/>
        <end position="26"/>
    </location>
</feature>
<dbReference type="STRING" id="158190.SpiGrapes_0048"/>
<feature type="transmembrane region" description="Helical" evidence="1">
    <location>
        <begin position="89"/>
        <end position="109"/>
    </location>
</feature>
<dbReference type="RefSeq" id="WP_014268761.1">
    <property type="nucleotide sequence ID" value="NC_016633.1"/>
</dbReference>
<dbReference type="OrthoDB" id="358728at2"/>
<proteinExistence type="predicted"/>
<dbReference type="HOGENOM" id="CLU_020211_14_2_12"/>
<feature type="domain" description="Sensor histidine kinase NatK-like C-terminal" evidence="2">
    <location>
        <begin position="330"/>
        <end position="428"/>
    </location>
</feature>
<protein>
    <recommendedName>
        <fullName evidence="2">Sensor histidine kinase NatK-like C-terminal domain-containing protein</fullName>
    </recommendedName>
</protein>